<dbReference type="PANTHER" id="PTHR12526:SF608">
    <property type="entry name" value="PELF"/>
    <property type="match status" value="1"/>
</dbReference>
<evidence type="ECO:0000313" key="4">
    <source>
        <dbReference type="Proteomes" id="UP000183107"/>
    </source>
</evidence>
<dbReference type="InterPro" id="IPR001296">
    <property type="entry name" value="Glyco_trans_1"/>
</dbReference>
<protein>
    <submittedName>
        <fullName evidence="3">Glycosyltransferase involved in cell wall bisynthesis</fullName>
    </submittedName>
</protein>
<dbReference type="PANTHER" id="PTHR12526">
    <property type="entry name" value="GLYCOSYLTRANSFERASE"/>
    <property type="match status" value="1"/>
</dbReference>
<keyword evidence="4" id="KW-1185">Reference proteome</keyword>
<organism evidence="3 4">
    <name type="scientific">Nitrosospira briensis</name>
    <dbReference type="NCBI Taxonomy" id="35799"/>
    <lineage>
        <taxon>Bacteria</taxon>
        <taxon>Pseudomonadati</taxon>
        <taxon>Pseudomonadota</taxon>
        <taxon>Betaproteobacteria</taxon>
        <taxon>Nitrosomonadales</taxon>
        <taxon>Nitrosomonadaceae</taxon>
        <taxon>Nitrosospira</taxon>
    </lineage>
</organism>
<evidence type="ECO:0000259" key="2">
    <source>
        <dbReference type="Pfam" id="PF11997"/>
    </source>
</evidence>
<dbReference type="InterPro" id="IPR022622">
    <property type="entry name" value="DUF3492"/>
</dbReference>
<dbReference type="NCBIfam" id="NF038011">
    <property type="entry name" value="PelF"/>
    <property type="match status" value="1"/>
</dbReference>
<feature type="domain" description="Glycosyl transferase family 1" evidence="1">
    <location>
        <begin position="329"/>
        <end position="485"/>
    </location>
</feature>
<evidence type="ECO:0000259" key="1">
    <source>
        <dbReference type="Pfam" id="PF00534"/>
    </source>
</evidence>
<dbReference type="Pfam" id="PF00534">
    <property type="entry name" value="Glycos_transf_1"/>
    <property type="match status" value="1"/>
</dbReference>
<dbReference type="Pfam" id="PF11997">
    <property type="entry name" value="DUF3492"/>
    <property type="match status" value="1"/>
</dbReference>
<dbReference type="Gene3D" id="3.40.50.2000">
    <property type="entry name" value="Glycogen Phosphorylase B"/>
    <property type="match status" value="2"/>
</dbReference>
<feature type="domain" description="DUF3492" evidence="2">
    <location>
        <begin position="26"/>
        <end position="304"/>
    </location>
</feature>
<sequence>MVEQVNSTVRAGARRPVAAPARESVADIALLLEGTYPYIRGGVSSWVHQIIGGLPEIRFAVIFIGGESEMYGPAQYQFPPNVTHVETHYLIHREKTLKPNARKGNQRAFSEMDELHAYMRQSGQIPDDKMISAFTRLGSAGGISQEDFLYSEASWDYITRQYRERCTEPSFVDYFWAIRAMHTPLFVLADIAAGLPPVRAVHAISTGYAGLLGAMIRLRRNIPFVLTEHGIYTKERKIDLAQATWIHDHNDDVCNTLHDEMGYIRGLWIRFYEQIGRMAYGQASPIVSLYEGNRLRQIADGAAAEKTLVISNGIDVQRYEAALEKRPEEIPPVLGLIGRVVPIKDIKTFIRTLRILVKERPDAQGWIAGPEDEDPLYVSECKELAASLGLENNVKFLGFQNMLEILPQLGLMVLTSISEALPLVVLEAFASGVPCLATDVGSCRELIEGRTEEDRALGAAGTVVFIADPEGTAKAALELLNNPARWRTAQQAGLERVKRYYNDELMFSSYRNLYAKALDSAADPATQSVIRA</sequence>
<dbReference type="AlphaFoldDB" id="A0A1I4Z767"/>
<accession>A0A1I4Z767</accession>
<dbReference type="SUPFAM" id="SSF53756">
    <property type="entry name" value="UDP-Glycosyltransferase/glycogen phosphorylase"/>
    <property type="match status" value="1"/>
</dbReference>
<gene>
    <name evidence="3" type="ORF">SAMN05216386_1067</name>
</gene>
<keyword evidence="3" id="KW-0808">Transferase</keyword>
<dbReference type="GO" id="GO:0016740">
    <property type="term" value="F:transferase activity"/>
    <property type="evidence" value="ECO:0007669"/>
    <property type="project" value="UniProtKB-KW"/>
</dbReference>
<evidence type="ECO:0000313" key="3">
    <source>
        <dbReference type="EMBL" id="SFN46124.1"/>
    </source>
</evidence>
<dbReference type="Proteomes" id="UP000183107">
    <property type="component" value="Unassembled WGS sequence"/>
</dbReference>
<dbReference type="EMBL" id="FOVJ01000001">
    <property type="protein sequence ID" value="SFN46124.1"/>
    <property type="molecule type" value="Genomic_DNA"/>
</dbReference>
<proteinExistence type="predicted"/>
<dbReference type="CDD" id="cd03813">
    <property type="entry name" value="GT4-like"/>
    <property type="match status" value="1"/>
</dbReference>
<name>A0A1I4Z767_9PROT</name>
<reference evidence="4" key="1">
    <citation type="submission" date="2016-10" db="EMBL/GenBank/DDBJ databases">
        <authorList>
            <person name="Varghese N."/>
        </authorList>
    </citation>
    <scope>NUCLEOTIDE SEQUENCE [LARGE SCALE GENOMIC DNA]</scope>
    <source>
        <strain evidence="4">Nsp8</strain>
    </source>
</reference>
<dbReference type="STRING" id="1266925.GCA_000619905_02810"/>
<dbReference type="InterPro" id="IPR047691">
    <property type="entry name" value="PelF-like"/>
</dbReference>